<reference evidence="1" key="2">
    <citation type="journal article" date="2015" name="Data Brief">
        <title>Shoot transcriptome of the giant reed, Arundo donax.</title>
        <authorList>
            <person name="Barrero R.A."/>
            <person name="Guerrero F.D."/>
            <person name="Moolhuijzen P."/>
            <person name="Goolsby J.A."/>
            <person name="Tidwell J."/>
            <person name="Bellgard S.E."/>
            <person name="Bellgard M.I."/>
        </authorList>
    </citation>
    <scope>NUCLEOTIDE SEQUENCE</scope>
    <source>
        <tissue evidence="1">Shoot tissue taken approximately 20 cm above the soil surface</tissue>
    </source>
</reference>
<evidence type="ECO:0000313" key="1">
    <source>
        <dbReference type="EMBL" id="JAE03253.1"/>
    </source>
</evidence>
<organism evidence="1">
    <name type="scientific">Arundo donax</name>
    <name type="common">Giant reed</name>
    <name type="synonym">Donax arundinaceus</name>
    <dbReference type="NCBI Taxonomy" id="35708"/>
    <lineage>
        <taxon>Eukaryota</taxon>
        <taxon>Viridiplantae</taxon>
        <taxon>Streptophyta</taxon>
        <taxon>Embryophyta</taxon>
        <taxon>Tracheophyta</taxon>
        <taxon>Spermatophyta</taxon>
        <taxon>Magnoliopsida</taxon>
        <taxon>Liliopsida</taxon>
        <taxon>Poales</taxon>
        <taxon>Poaceae</taxon>
        <taxon>PACMAD clade</taxon>
        <taxon>Arundinoideae</taxon>
        <taxon>Arundineae</taxon>
        <taxon>Arundo</taxon>
    </lineage>
</organism>
<name>A0A0A9RR05_ARUDO</name>
<proteinExistence type="predicted"/>
<reference evidence="1" key="1">
    <citation type="submission" date="2014-09" db="EMBL/GenBank/DDBJ databases">
        <authorList>
            <person name="Magalhaes I.L.F."/>
            <person name="Oliveira U."/>
            <person name="Santos F.R."/>
            <person name="Vidigal T.H.D.A."/>
            <person name="Brescovit A.D."/>
            <person name="Santos A.J."/>
        </authorList>
    </citation>
    <scope>NUCLEOTIDE SEQUENCE</scope>
    <source>
        <tissue evidence="1">Shoot tissue taken approximately 20 cm above the soil surface</tissue>
    </source>
</reference>
<accession>A0A0A9RR05</accession>
<dbReference type="AlphaFoldDB" id="A0A0A9RR05"/>
<protein>
    <submittedName>
        <fullName evidence="1">Uncharacterized protein</fullName>
    </submittedName>
</protein>
<sequence length="40" mass="4698">MKVQMNSIRFLAQYIDTTVLKRMCCKYLDTPLLLLGLLFC</sequence>
<dbReference type="EMBL" id="GBRH01194643">
    <property type="protein sequence ID" value="JAE03253.1"/>
    <property type="molecule type" value="Transcribed_RNA"/>
</dbReference>